<organism evidence="1 2">
    <name type="scientific">Ureaplasma zalophigenitalium</name>
    <dbReference type="NCBI Taxonomy" id="907723"/>
    <lineage>
        <taxon>Bacteria</taxon>
        <taxon>Bacillati</taxon>
        <taxon>Mycoplasmatota</taxon>
        <taxon>Mycoplasmoidales</taxon>
        <taxon>Mycoplasmoidaceae</taxon>
        <taxon>Ureaplasma</taxon>
    </lineage>
</organism>
<dbReference type="Proteomes" id="UP001207252">
    <property type="component" value="Unassembled WGS sequence"/>
</dbReference>
<dbReference type="EMBL" id="JAOXHJ010000009">
    <property type="protein sequence ID" value="MCV3754347.1"/>
    <property type="molecule type" value="Genomic_DNA"/>
</dbReference>
<dbReference type="RefSeq" id="WP_263818151.1">
    <property type="nucleotide sequence ID" value="NZ_JAOXHJ010000009.1"/>
</dbReference>
<sequence length="305" mass="35252">MSSVTKIIKLTKQPSSGYLPLKNWKEIKIANTLEIDSINLNELYPSLLGLTVDYLSRFYLDKNTKITKEILLMDAEKNPLRISYKGSRMPYGKFRGYDQLYDFVIFELWNEANIDENINLIYFLSQLDALYRANYKVDVKPSLRDLGILESFINISDTVKQEYGKLIKNTLTPSQKSHIKSMITNIQNLCEYMLENSEANQMQIGFTFPGGYTNKINTGDGDFILGDYLCDIKVSKNKFTSKQTLQVLIYYLMGLKSINHEIFQKIKYLALYNPKLNLFKVIEISSIDKSIIKTINHDVIGYNEN</sequence>
<name>A0ABT3BQH4_9BACT</name>
<gene>
    <name evidence="1" type="ORF">OF365_03070</name>
</gene>
<accession>A0ABT3BQH4</accession>
<evidence type="ECO:0000313" key="1">
    <source>
        <dbReference type="EMBL" id="MCV3754347.1"/>
    </source>
</evidence>
<comment type="caution">
    <text evidence="1">The sequence shown here is derived from an EMBL/GenBank/DDBJ whole genome shotgun (WGS) entry which is preliminary data.</text>
</comment>
<keyword evidence="2" id="KW-1185">Reference proteome</keyword>
<proteinExistence type="predicted"/>
<evidence type="ECO:0008006" key="3">
    <source>
        <dbReference type="Google" id="ProtNLM"/>
    </source>
</evidence>
<evidence type="ECO:0000313" key="2">
    <source>
        <dbReference type="Proteomes" id="UP001207252"/>
    </source>
</evidence>
<reference evidence="1 2" key="1">
    <citation type="journal article" date="2020" name="Int. J. Syst. Evol. Microbiol.">
        <title>Ureaplasma miroungigenitalium sp. nov. isolated from northern elephant seals (Mirounga angustirostris) and Ureaplasma zalophigenitalium sp. nov. isolated from California sea lions (Zalophus californianus).</title>
        <authorList>
            <person name="Volokhov D.V."/>
            <person name="Gulland F.M."/>
            <person name="Gao Y."/>
            <person name="Chizhikov V.E."/>
        </authorList>
    </citation>
    <scope>NUCLEOTIDE SEQUENCE [LARGE SCALE GENOMIC DNA]</scope>
    <source>
        <strain evidence="1 2">CSL7644-GEN</strain>
    </source>
</reference>
<protein>
    <recommendedName>
        <fullName evidence="3">Restriction endonuclease</fullName>
    </recommendedName>
</protein>